<dbReference type="Pfam" id="PF00595">
    <property type="entry name" value="PDZ"/>
    <property type="match status" value="1"/>
</dbReference>
<reference evidence="3" key="2">
    <citation type="submission" date="2025-08" db="UniProtKB">
        <authorList>
            <consortium name="Ensembl"/>
        </authorList>
    </citation>
    <scope>IDENTIFICATION</scope>
    <source>
        <strain evidence="3">Hd-rR</strain>
    </source>
</reference>
<dbReference type="InterPro" id="IPR036034">
    <property type="entry name" value="PDZ_sf"/>
</dbReference>
<keyword evidence="1" id="KW-0472">Membrane</keyword>
<evidence type="ECO:0000313" key="4">
    <source>
        <dbReference type="Proteomes" id="UP000001038"/>
    </source>
</evidence>
<protein>
    <recommendedName>
        <fullName evidence="2">PDZ domain-containing protein</fullName>
    </recommendedName>
</protein>
<organism evidence="3 4">
    <name type="scientific">Oryzias latipes</name>
    <name type="common">Japanese rice fish</name>
    <name type="synonym">Japanese killifish</name>
    <dbReference type="NCBI Taxonomy" id="8090"/>
    <lineage>
        <taxon>Eukaryota</taxon>
        <taxon>Metazoa</taxon>
        <taxon>Chordata</taxon>
        <taxon>Craniata</taxon>
        <taxon>Vertebrata</taxon>
        <taxon>Euteleostomi</taxon>
        <taxon>Actinopterygii</taxon>
        <taxon>Neopterygii</taxon>
        <taxon>Teleostei</taxon>
        <taxon>Neoteleostei</taxon>
        <taxon>Acanthomorphata</taxon>
        <taxon>Ovalentaria</taxon>
        <taxon>Atherinomorphae</taxon>
        <taxon>Beloniformes</taxon>
        <taxon>Adrianichthyidae</taxon>
        <taxon>Oryziinae</taxon>
        <taxon>Oryzias</taxon>
    </lineage>
</organism>
<dbReference type="Ensembl" id="ENSORLT00000039651.1">
    <property type="protein sequence ID" value="ENSORLP00000033717.1"/>
    <property type="gene ID" value="ENSORLG00000026891.1"/>
</dbReference>
<reference evidence="3" key="3">
    <citation type="submission" date="2025-09" db="UniProtKB">
        <authorList>
            <consortium name="Ensembl"/>
        </authorList>
    </citation>
    <scope>IDENTIFICATION</scope>
    <source>
        <strain evidence="3">Hd-rR</strain>
    </source>
</reference>
<accession>A0A3B3HQY6</accession>
<keyword evidence="1" id="KW-1133">Transmembrane helix</keyword>
<dbReference type="SUPFAM" id="SSF50156">
    <property type="entry name" value="PDZ domain-like"/>
    <property type="match status" value="1"/>
</dbReference>
<dbReference type="InterPro" id="IPR001478">
    <property type="entry name" value="PDZ"/>
</dbReference>
<dbReference type="AlphaFoldDB" id="A0A3B3HQY6"/>
<feature type="domain" description="PDZ" evidence="2">
    <location>
        <begin position="17"/>
        <end position="68"/>
    </location>
</feature>
<reference evidence="3 4" key="1">
    <citation type="journal article" date="2007" name="Nature">
        <title>The medaka draft genome and insights into vertebrate genome evolution.</title>
        <authorList>
            <person name="Kasahara M."/>
            <person name="Naruse K."/>
            <person name="Sasaki S."/>
            <person name="Nakatani Y."/>
            <person name="Qu W."/>
            <person name="Ahsan B."/>
            <person name="Yamada T."/>
            <person name="Nagayasu Y."/>
            <person name="Doi K."/>
            <person name="Kasai Y."/>
            <person name="Jindo T."/>
            <person name="Kobayashi D."/>
            <person name="Shimada A."/>
            <person name="Toyoda A."/>
            <person name="Kuroki Y."/>
            <person name="Fujiyama A."/>
            <person name="Sasaki T."/>
            <person name="Shimizu A."/>
            <person name="Asakawa S."/>
            <person name="Shimizu N."/>
            <person name="Hashimoto S."/>
            <person name="Yang J."/>
            <person name="Lee Y."/>
            <person name="Matsushima K."/>
            <person name="Sugano S."/>
            <person name="Sakaizumi M."/>
            <person name="Narita T."/>
            <person name="Ohishi K."/>
            <person name="Haga S."/>
            <person name="Ohta F."/>
            <person name="Nomoto H."/>
            <person name="Nogata K."/>
            <person name="Morishita T."/>
            <person name="Endo T."/>
            <person name="Shin-I T."/>
            <person name="Takeda H."/>
            <person name="Morishita S."/>
            <person name="Kohara Y."/>
        </authorList>
    </citation>
    <scope>NUCLEOTIDE SEQUENCE [LARGE SCALE GENOMIC DNA]</scope>
    <source>
        <strain evidence="3 4">Hd-rR</strain>
    </source>
</reference>
<dbReference type="Gene3D" id="2.30.42.10">
    <property type="match status" value="1"/>
</dbReference>
<keyword evidence="1" id="KW-0812">Transmembrane</keyword>
<dbReference type="PROSITE" id="PS50106">
    <property type="entry name" value="PDZ"/>
    <property type="match status" value="1"/>
</dbReference>
<name>A0A3B3HQY6_ORYLA</name>
<evidence type="ECO:0000256" key="1">
    <source>
        <dbReference type="SAM" id="Phobius"/>
    </source>
</evidence>
<feature type="transmembrane region" description="Helical" evidence="1">
    <location>
        <begin position="83"/>
        <end position="105"/>
    </location>
</feature>
<dbReference type="Proteomes" id="UP000001038">
    <property type="component" value="Chromosome 4"/>
</dbReference>
<evidence type="ECO:0000259" key="2">
    <source>
        <dbReference type="PROSITE" id="PS50106"/>
    </source>
</evidence>
<keyword evidence="4" id="KW-1185">Reference proteome</keyword>
<evidence type="ECO:0000313" key="3">
    <source>
        <dbReference type="Ensembl" id="ENSORLP00000033717.1"/>
    </source>
</evidence>
<proteinExistence type="predicted"/>
<dbReference type="Bgee" id="ENSORLG00000026891">
    <property type="expression patterns" value="Expressed in brain and 14 other cell types or tissues"/>
</dbReference>
<sequence length="143" mass="15046">MSLSNSTATYLNSPLLCVELDKDRHGLGLSLAGNRDRSCLSIFVGAAAVDGRLKRGDQILSVNGESLQAAGAGMCMCVLCYTWLFVLIYTYFVGAAVLVSIVCFIPALPTRCKSGATAGSSGDRVCSIQSVSDCCPSTHWRAA</sequence>
<dbReference type="GeneTree" id="ENSGT00940000155136"/>